<feature type="region of interest" description="Disordered" evidence="1">
    <location>
        <begin position="84"/>
        <end position="132"/>
    </location>
</feature>
<dbReference type="SUPFAM" id="SSF47473">
    <property type="entry name" value="EF-hand"/>
    <property type="match status" value="1"/>
</dbReference>
<dbReference type="PROSITE" id="PS50222">
    <property type="entry name" value="EF_HAND_2"/>
    <property type="match status" value="2"/>
</dbReference>
<organism evidence="4 5">
    <name type="scientific">Stakelama tenebrarum</name>
    <dbReference type="NCBI Taxonomy" id="2711215"/>
    <lineage>
        <taxon>Bacteria</taxon>
        <taxon>Pseudomonadati</taxon>
        <taxon>Pseudomonadota</taxon>
        <taxon>Alphaproteobacteria</taxon>
        <taxon>Sphingomonadales</taxon>
        <taxon>Sphingomonadaceae</taxon>
        <taxon>Stakelama</taxon>
    </lineage>
</organism>
<dbReference type="AlphaFoldDB" id="A0A6G6Y6S4"/>
<evidence type="ECO:0000259" key="3">
    <source>
        <dbReference type="PROSITE" id="PS50222"/>
    </source>
</evidence>
<name>A0A6G6Y6S4_9SPHN</name>
<feature type="signal peptide" evidence="2">
    <location>
        <begin position="1"/>
        <end position="25"/>
    </location>
</feature>
<feature type="domain" description="EF-hand" evidence="3">
    <location>
        <begin position="143"/>
        <end position="177"/>
    </location>
</feature>
<dbReference type="KEGG" id="spzr:G5C33_12680"/>
<evidence type="ECO:0000313" key="5">
    <source>
        <dbReference type="Proteomes" id="UP000501568"/>
    </source>
</evidence>
<dbReference type="RefSeq" id="WP_165327557.1">
    <property type="nucleotide sequence ID" value="NZ_CP049109.1"/>
</dbReference>
<reference evidence="4 5" key="1">
    <citation type="submission" date="2020-02" db="EMBL/GenBank/DDBJ databases">
        <authorList>
            <person name="Zheng R.K."/>
            <person name="Sun C.M."/>
        </authorList>
    </citation>
    <scope>NUCLEOTIDE SEQUENCE [LARGE SCALE GENOMIC DNA]</scope>
    <source>
        <strain evidence="5">zrk23</strain>
    </source>
</reference>
<feature type="compositionally biased region" description="Basic and acidic residues" evidence="1">
    <location>
        <begin position="156"/>
        <end position="180"/>
    </location>
</feature>
<feature type="domain" description="EF-hand" evidence="3">
    <location>
        <begin position="51"/>
        <end position="86"/>
    </location>
</feature>
<gene>
    <name evidence="4" type="ORF">G5C33_12680</name>
</gene>
<dbReference type="EMBL" id="CP049109">
    <property type="protein sequence ID" value="QIG80551.1"/>
    <property type="molecule type" value="Genomic_DNA"/>
</dbReference>
<dbReference type="InterPro" id="IPR002048">
    <property type="entry name" value="EF_hand_dom"/>
</dbReference>
<keyword evidence="5" id="KW-1185">Reference proteome</keyword>
<feature type="compositionally biased region" description="Basic and acidic residues" evidence="1">
    <location>
        <begin position="84"/>
        <end position="101"/>
    </location>
</feature>
<evidence type="ECO:0000256" key="2">
    <source>
        <dbReference type="SAM" id="SignalP"/>
    </source>
</evidence>
<feature type="region of interest" description="Disordered" evidence="1">
    <location>
        <begin position="156"/>
        <end position="196"/>
    </location>
</feature>
<evidence type="ECO:0000313" key="4">
    <source>
        <dbReference type="EMBL" id="QIG80551.1"/>
    </source>
</evidence>
<dbReference type="Gene3D" id="1.10.238.10">
    <property type="entry name" value="EF-hand"/>
    <property type="match status" value="2"/>
</dbReference>
<dbReference type="Pfam" id="PF13202">
    <property type="entry name" value="EF-hand_5"/>
    <property type="match status" value="3"/>
</dbReference>
<accession>A0A6G6Y6S4</accession>
<dbReference type="Proteomes" id="UP000501568">
    <property type="component" value="Chromosome"/>
</dbReference>
<proteinExistence type="predicted"/>
<dbReference type="InterPro" id="IPR011992">
    <property type="entry name" value="EF-hand-dom_pair"/>
</dbReference>
<keyword evidence="2" id="KW-0732">Signal</keyword>
<dbReference type="SMART" id="SM00054">
    <property type="entry name" value="EFh"/>
    <property type="match status" value="2"/>
</dbReference>
<feature type="compositionally biased region" description="Basic residues" evidence="1">
    <location>
        <begin position="107"/>
        <end position="119"/>
    </location>
</feature>
<evidence type="ECO:0000256" key="1">
    <source>
        <dbReference type="SAM" id="MobiDB-lite"/>
    </source>
</evidence>
<feature type="chain" id="PRO_5026315588" description="EF-hand domain-containing protein" evidence="2">
    <location>
        <begin position="26"/>
        <end position="196"/>
    </location>
</feature>
<dbReference type="GO" id="GO:0005509">
    <property type="term" value="F:calcium ion binding"/>
    <property type="evidence" value="ECO:0007669"/>
    <property type="project" value="InterPro"/>
</dbReference>
<sequence length="196" mass="21350">MTFPKSLIGSALAATMLSSAGIAFAQDAAPPPPRPGMMADANQDGVVTREEIVASVESHFARVDTDGDGQISAEERVAAHQAMRAERQARREARRAERAENGDMPGRGRHARRGHHGRHGPGGEGRMMSRMDANGDGIVSLAEATDMALKRFDMVDANSDGRIDRAERQAMREKMRERMMERRHRQGPPAGAPEAE</sequence>
<protein>
    <recommendedName>
        <fullName evidence="3">EF-hand domain-containing protein</fullName>
    </recommendedName>
</protein>